<dbReference type="InterPro" id="IPR005828">
    <property type="entry name" value="MFS_sugar_transport-like"/>
</dbReference>
<keyword evidence="4 8" id="KW-0812">Transmembrane</keyword>
<evidence type="ECO:0000256" key="3">
    <source>
        <dbReference type="ARBA" id="ARBA00022448"/>
    </source>
</evidence>
<evidence type="ECO:0000259" key="9">
    <source>
        <dbReference type="PROSITE" id="PS50850"/>
    </source>
</evidence>
<dbReference type="SUPFAM" id="SSF103473">
    <property type="entry name" value="MFS general substrate transporter"/>
    <property type="match status" value="1"/>
</dbReference>
<organism evidence="10 11">
    <name type="scientific">Trematosphaeria pertusa</name>
    <dbReference type="NCBI Taxonomy" id="390896"/>
    <lineage>
        <taxon>Eukaryota</taxon>
        <taxon>Fungi</taxon>
        <taxon>Dikarya</taxon>
        <taxon>Ascomycota</taxon>
        <taxon>Pezizomycotina</taxon>
        <taxon>Dothideomycetes</taxon>
        <taxon>Pleosporomycetidae</taxon>
        <taxon>Pleosporales</taxon>
        <taxon>Massarineae</taxon>
        <taxon>Trematosphaeriaceae</taxon>
        <taxon>Trematosphaeria</taxon>
    </lineage>
</organism>
<dbReference type="GO" id="GO:0015791">
    <property type="term" value="P:polyol transmembrane transport"/>
    <property type="evidence" value="ECO:0007669"/>
    <property type="project" value="UniProtKB-ARBA"/>
</dbReference>
<dbReference type="GO" id="GO:0022857">
    <property type="term" value="F:transmembrane transporter activity"/>
    <property type="evidence" value="ECO:0007669"/>
    <property type="project" value="InterPro"/>
</dbReference>
<feature type="transmembrane region" description="Helical" evidence="8">
    <location>
        <begin position="291"/>
        <end position="309"/>
    </location>
</feature>
<dbReference type="EMBL" id="ML987193">
    <property type="protein sequence ID" value="KAF2251366.1"/>
    <property type="molecule type" value="Genomic_DNA"/>
</dbReference>
<protein>
    <recommendedName>
        <fullName evidence="9">Major facilitator superfamily (MFS) profile domain-containing protein</fullName>
    </recommendedName>
</protein>
<feature type="transmembrane region" description="Helical" evidence="8">
    <location>
        <begin position="477"/>
        <end position="495"/>
    </location>
</feature>
<evidence type="ECO:0000313" key="10">
    <source>
        <dbReference type="EMBL" id="KAF2251366.1"/>
    </source>
</evidence>
<dbReference type="PROSITE" id="PS50850">
    <property type="entry name" value="MFS"/>
    <property type="match status" value="1"/>
</dbReference>
<dbReference type="Gene3D" id="1.20.1250.20">
    <property type="entry name" value="MFS general substrate transporter like domains"/>
    <property type="match status" value="1"/>
</dbReference>
<feature type="transmembrane region" description="Helical" evidence="8">
    <location>
        <begin position="548"/>
        <end position="567"/>
    </location>
</feature>
<evidence type="ECO:0000256" key="8">
    <source>
        <dbReference type="SAM" id="Phobius"/>
    </source>
</evidence>
<accession>A0A6A6ILT2</accession>
<proteinExistence type="inferred from homology"/>
<dbReference type="Proteomes" id="UP000800094">
    <property type="component" value="Unassembled WGS sequence"/>
</dbReference>
<comment type="similarity">
    <text evidence="2">Belongs to the major facilitator superfamily. Sugar transporter (TC 2.A.1.1) family.</text>
</comment>
<evidence type="ECO:0000256" key="7">
    <source>
        <dbReference type="SAM" id="MobiDB-lite"/>
    </source>
</evidence>
<dbReference type="InterPro" id="IPR050814">
    <property type="entry name" value="Myo-inositol_Transporter"/>
</dbReference>
<dbReference type="OrthoDB" id="5290825at2759"/>
<keyword evidence="3" id="KW-0813">Transport</keyword>
<dbReference type="PANTHER" id="PTHR48020:SF25">
    <property type="entry name" value="SUGAR TRANSPORTER, PUTATIVE (AFU_ORTHOLOGUE AFUA_7G05830)-RELATED"/>
    <property type="match status" value="1"/>
</dbReference>
<feature type="transmembrane region" description="Helical" evidence="8">
    <location>
        <begin position="180"/>
        <end position="198"/>
    </location>
</feature>
<dbReference type="PRINTS" id="PR00171">
    <property type="entry name" value="SUGRTRNSPORT"/>
</dbReference>
<dbReference type="GO" id="GO:0015798">
    <property type="term" value="P:myo-inositol transport"/>
    <property type="evidence" value="ECO:0007669"/>
    <property type="project" value="UniProtKB-ARBA"/>
</dbReference>
<reference evidence="10" key="1">
    <citation type="journal article" date="2020" name="Stud. Mycol.">
        <title>101 Dothideomycetes genomes: a test case for predicting lifestyles and emergence of pathogens.</title>
        <authorList>
            <person name="Haridas S."/>
            <person name="Albert R."/>
            <person name="Binder M."/>
            <person name="Bloem J."/>
            <person name="Labutti K."/>
            <person name="Salamov A."/>
            <person name="Andreopoulos B."/>
            <person name="Baker S."/>
            <person name="Barry K."/>
            <person name="Bills G."/>
            <person name="Bluhm B."/>
            <person name="Cannon C."/>
            <person name="Castanera R."/>
            <person name="Culley D."/>
            <person name="Daum C."/>
            <person name="Ezra D."/>
            <person name="Gonzalez J."/>
            <person name="Henrissat B."/>
            <person name="Kuo A."/>
            <person name="Liang C."/>
            <person name="Lipzen A."/>
            <person name="Lutzoni F."/>
            <person name="Magnuson J."/>
            <person name="Mondo S."/>
            <person name="Nolan M."/>
            <person name="Ohm R."/>
            <person name="Pangilinan J."/>
            <person name="Park H.-J."/>
            <person name="Ramirez L."/>
            <person name="Alfaro M."/>
            <person name="Sun H."/>
            <person name="Tritt A."/>
            <person name="Yoshinaga Y."/>
            <person name="Zwiers L.-H."/>
            <person name="Turgeon B."/>
            <person name="Goodwin S."/>
            <person name="Spatafora J."/>
            <person name="Crous P."/>
            <person name="Grigoriev I."/>
        </authorList>
    </citation>
    <scope>NUCLEOTIDE SEQUENCE</scope>
    <source>
        <strain evidence="10">CBS 122368</strain>
    </source>
</reference>
<feature type="region of interest" description="Disordered" evidence="7">
    <location>
        <begin position="1"/>
        <end position="31"/>
    </location>
</feature>
<sequence length="659" mass="74191">MSFVQGEEIGPTKPETQEAERPDRRLAQPFSGWNHSRMSASIDAFIREGELDDYAHYIRRGAFLAQSKNAFAVGHGRRDGLTLKDSERRYLDLENSPRRIDKFKQPWRLFALVGLCSLGAAVQGCGDETAVNGAQVYYTDALGLRGKDGWLGLVNSAPYLCCAFSCWLNYPMNKLLDRRGVIFVTCLISSITCLGQAFPQTWKQLFAARFLLGLGIGPKSATIPIYAAECAPANIRGALVSMWQMWTAFGIMCGYIAGVALAGLRDGMNQSICNQEAGNLLTSQCSLNWRLMLASPMILPIFVVAYVYTLPESPRWLLMKARKGNKKKYEEAFMALCKLRHTKLQAGRDLFLINHLLDGEEEIMKLQKPFTELFTLGRNRRALTASSITMFLQQFCGVNVTAYYSSTILKEHASYSVRASLLISMGFGIINFLFAIPAIWTIDTFGRRNLLLSTFPFMALFQIIMVVAFALPNQSTSQHVLVIIGMYLFGVAYSPGEGPVPFVYSAESMPLYNRDFGMGIVTSINWFWNFFIAITWPKFNTAFTTSGAFGWYAAWCFIGWWMILFFVPDTKDLSLEELDQVFGYSTREHVRHGVDQLRWFVSRYVLRRKGLKKPVFVQREDPEKVFDTRGEVGDGRGAVYEEVREEKESGPAGNGVFVG</sequence>
<feature type="transmembrane region" description="Helical" evidence="8">
    <location>
        <begin position="419"/>
        <end position="442"/>
    </location>
</feature>
<dbReference type="InterPro" id="IPR020846">
    <property type="entry name" value="MFS_dom"/>
</dbReference>
<feature type="transmembrane region" description="Helical" evidence="8">
    <location>
        <begin position="516"/>
        <end position="536"/>
    </location>
</feature>
<evidence type="ECO:0000256" key="1">
    <source>
        <dbReference type="ARBA" id="ARBA00004141"/>
    </source>
</evidence>
<keyword evidence="11" id="KW-1185">Reference proteome</keyword>
<feature type="domain" description="Major facilitator superfamily (MFS) profile" evidence="9">
    <location>
        <begin position="112"/>
        <end position="571"/>
    </location>
</feature>
<dbReference type="RefSeq" id="XP_033686370.1">
    <property type="nucleotide sequence ID" value="XM_033835463.1"/>
</dbReference>
<dbReference type="InterPro" id="IPR036259">
    <property type="entry name" value="MFS_trans_sf"/>
</dbReference>
<feature type="transmembrane region" description="Helical" evidence="8">
    <location>
        <begin position="449"/>
        <end position="471"/>
    </location>
</feature>
<keyword evidence="5 8" id="KW-1133">Transmembrane helix</keyword>
<evidence type="ECO:0000256" key="2">
    <source>
        <dbReference type="ARBA" id="ARBA00010992"/>
    </source>
</evidence>
<evidence type="ECO:0000313" key="11">
    <source>
        <dbReference type="Proteomes" id="UP000800094"/>
    </source>
</evidence>
<dbReference type="NCBIfam" id="TIGR00879">
    <property type="entry name" value="SP"/>
    <property type="match status" value="1"/>
</dbReference>
<evidence type="ECO:0000256" key="4">
    <source>
        <dbReference type="ARBA" id="ARBA00022692"/>
    </source>
</evidence>
<dbReference type="GO" id="GO:0016020">
    <property type="term" value="C:membrane"/>
    <property type="evidence" value="ECO:0007669"/>
    <property type="project" value="UniProtKB-SubCell"/>
</dbReference>
<dbReference type="PANTHER" id="PTHR48020">
    <property type="entry name" value="PROTON MYO-INOSITOL COTRANSPORTER"/>
    <property type="match status" value="1"/>
</dbReference>
<name>A0A6A6ILT2_9PLEO</name>
<dbReference type="InterPro" id="IPR003663">
    <property type="entry name" value="Sugar/inositol_transpt"/>
</dbReference>
<evidence type="ECO:0000256" key="5">
    <source>
        <dbReference type="ARBA" id="ARBA00022989"/>
    </source>
</evidence>
<evidence type="ECO:0000256" key="6">
    <source>
        <dbReference type="ARBA" id="ARBA00023136"/>
    </source>
</evidence>
<comment type="subcellular location">
    <subcellularLocation>
        <location evidence="1">Membrane</location>
        <topology evidence="1">Multi-pass membrane protein</topology>
    </subcellularLocation>
</comment>
<keyword evidence="6 8" id="KW-0472">Membrane</keyword>
<dbReference type="AlphaFoldDB" id="A0A6A6ILT2"/>
<dbReference type="Pfam" id="PF00083">
    <property type="entry name" value="Sugar_tr"/>
    <property type="match status" value="1"/>
</dbReference>
<feature type="transmembrane region" description="Helical" evidence="8">
    <location>
        <begin position="243"/>
        <end position="264"/>
    </location>
</feature>
<gene>
    <name evidence="10" type="ORF">BU26DRAFT_603800</name>
</gene>
<feature type="compositionally biased region" description="Basic and acidic residues" evidence="7">
    <location>
        <begin position="15"/>
        <end position="26"/>
    </location>
</feature>
<dbReference type="GeneID" id="54588793"/>